<keyword evidence="6" id="KW-0521">NADP</keyword>
<dbReference type="RefSeq" id="WP_344103436.1">
    <property type="nucleotide sequence ID" value="NZ_BAAANL010000005.1"/>
</dbReference>
<comment type="similarity">
    <text evidence="2 6">Belongs to the short-chain dehydrogenases/reductases (SDR) family.</text>
</comment>
<evidence type="ECO:0000256" key="3">
    <source>
        <dbReference type="ARBA" id="ARBA00012948"/>
    </source>
</evidence>
<evidence type="ECO:0000256" key="5">
    <source>
        <dbReference type="ARBA" id="ARBA00048508"/>
    </source>
</evidence>
<dbReference type="NCBIfam" id="TIGR01830">
    <property type="entry name" value="3oxo_ACP_reduc"/>
    <property type="match status" value="1"/>
</dbReference>
<dbReference type="InterPro" id="IPR002347">
    <property type="entry name" value="SDR_fam"/>
</dbReference>
<evidence type="ECO:0000313" key="8">
    <source>
        <dbReference type="EMBL" id="GAA1866353.1"/>
    </source>
</evidence>
<evidence type="ECO:0000256" key="4">
    <source>
        <dbReference type="ARBA" id="ARBA00023002"/>
    </source>
</evidence>
<evidence type="ECO:0000256" key="6">
    <source>
        <dbReference type="RuleBase" id="RU366074"/>
    </source>
</evidence>
<dbReference type="PRINTS" id="PR00080">
    <property type="entry name" value="SDRFAMILY"/>
</dbReference>
<dbReference type="PANTHER" id="PTHR42879:SF2">
    <property type="entry name" value="3-OXOACYL-[ACYL-CARRIER-PROTEIN] REDUCTASE FABG"/>
    <property type="match status" value="1"/>
</dbReference>
<dbReference type="EC" id="1.1.1.100" evidence="3 6"/>
<reference evidence="9" key="1">
    <citation type="journal article" date="2019" name="Int. J. Syst. Evol. Microbiol.">
        <title>The Global Catalogue of Microorganisms (GCM) 10K type strain sequencing project: providing services to taxonomists for standard genome sequencing and annotation.</title>
        <authorList>
            <consortium name="The Broad Institute Genomics Platform"/>
            <consortium name="The Broad Institute Genome Sequencing Center for Infectious Disease"/>
            <person name="Wu L."/>
            <person name="Ma J."/>
        </authorList>
    </citation>
    <scope>NUCLEOTIDE SEQUENCE [LARGE SCALE GENOMIC DNA]</scope>
    <source>
        <strain evidence="9">JCM 14326</strain>
    </source>
</reference>
<dbReference type="InterPro" id="IPR050259">
    <property type="entry name" value="SDR"/>
</dbReference>
<dbReference type="Proteomes" id="UP001501094">
    <property type="component" value="Unassembled WGS sequence"/>
</dbReference>
<comment type="catalytic activity">
    <reaction evidence="5 6">
        <text>a (3R)-hydroxyacyl-[ACP] + NADP(+) = a 3-oxoacyl-[ACP] + NADPH + H(+)</text>
        <dbReference type="Rhea" id="RHEA:17397"/>
        <dbReference type="Rhea" id="RHEA-COMP:9916"/>
        <dbReference type="Rhea" id="RHEA-COMP:9945"/>
        <dbReference type="ChEBI" id="CHEBI:15378"/>
        <dbReference type="ChEBI" id="CHEBI:57783"/>
        <dbReference type="ChEBI" id="CHEBI:58349"/>
        <dbReference type="ChEBI" id="CHEBI:78776"/>
        <dbReference type="ChEBI" id="CHEBI:78827"/>
        <dbReference type="EC" id="1.1.1.100"/>
    </reaction>
</comment>
<keyword evidence="6" id="KW-0443">Lipid metabolism</keyword>
<keyword evidence="6" id="KW-0444">Lipid biosynthesis</keyword>
<proteinExistence type="inferred from homology"/>
<name>A0ABN2NF41_9MICO</name>
<keyword evidence="6" id="KW-0275">Fatty acid biosynthesis</keyword>
<dbReference type="InterPro" id="IPR011284">
    <property type="entry name" value="3oxo_ACP_reduc"/>
</dbReference>
<evidence type="ECO:0000259" key="7">
    <source>
        <dbReference type="SMART" id="SM00822"/>
    </source>
</evidence>
<evidence type="ECO:0000256" key="1">
    <source>
        <dbReference type="ARBA" id="ARBA00005194"/>
    </source>
</evidence>
<dbReference type="PROSITE" id="PS00061">
    <property type="entry name" value="ADH_SHORT"/>
    <property type="match status" value="1"/>
</dbReference>
<dbReference type="PRINTS" id="PR00081">
    <property type="entry name" value="GDHRDH"/>
</dbReference>
<dbReference type="SUPFAM" id="SSF51735">
    <property type="entry name" value="NAD(P)-binding Rossmann-fold domains"/>
    <property type="match status" value="1"/>
</dbReference>
<dbReference type="Pfam" id="PF13561">
    <property type="entry name" value="adh_short_C2"/>
    <property type="match status" value="1"/>
</dbReference>
<evidence type="ECO:0000256" key="2">
    <source>
        <dbReference type="ARBA" id="ARBA00006484"/>
    </source>
</evidence>
<keyword evidence="4 6" id="KW-0560">Oxidoreductase</keyword>
<dbReference type="NCBIfam" id="NF009466">
    <property type="entry name" value="PRK12826.1-2"/>
    <property type="match status" value="1"/>
</dbReference>
<sequence>MTNPVALVTGGSRGIGAAVALRLAADGYDVAITYSSRSEEAAKVVAGIEAAGRRGLAAAVDAASVEDTRAFADRVEQELGPIEALVCSAGITRDKPLALMAPEEWSQVIDVNLTGTFAACRAVTYEFMKRQRGSIVLLSSVAGVYGNAGQANYAASKAGIIGLGRSLAKEVARHGVRVNVVAPGFIETDMTAALPEKARAKAAKTVPANRFGSAQEVADTISFLVSDRASYITGQVLGVDGGLTL</sequence>
<accession>A0ABN2NF41</accession>
<comment type="subunit">
    <text evidence="6">Homotetramer.</text>
</comment>
<dbReference type="Gene3D" id="3.40.50.720">
    <property type="entry name" value="NAD(P)-binding Rossmann-like Domain"/>
    <property type="match status" value="1"/>
</dbReference>
<comment type="function">
    <text evidence="6">Catalyzes the NADPH-dependent reduction of beta-ketoacyl-ACP substrates to beta-hydroxyacyl-ACP products, the first reductive step in the elongation cycle of fatty acid biosynthesis.</text>
</comment>
<comment type="pathway">
    <text evidence="1 6">Lipid metabolism; fatty acid biosynthesis.</text>
</comment>
<dbReference type="InterPro" id="IPR036291">
    <property type="entry name" value="NAD(P)-bd_dom_sf"/>
</dbReference>
<dbReference type="InterPro" id="IPR057326">
    <property type="entry name" value="KR_dom"/>
</dbReference>
<feature type="domain" description="Ketoreductase" evidence="7">
    <location>
        <begin position="4"/>
        <end position="188"/>
    </location>
</feature>
<keyword evidence="6" id="KW-0276">Fatty acid metabolism</keyword>
<evidence type="ECO:0000313" key="9">
    <source>
        <dbReference type="Proteomes" id="UP001501094"/>
    </source>
</evidence>
<dbReference type="PANTHER" id="PTHR42879">
    <property type="entry name" value="3-OXOACYL-(ACYL-CARRIER-PROTEIN) REDUCTASE"/>
    <property type="match status" value="1"/>
</dbReference>
<gene>
    <name evidence="8" type="primary">fabG_2</name>
    <name evidence="8" type="ORF">GCM10009751_25630</name>
</gene>
<protein>
    <recommendedName>
        <fullName evidence="3 6">3-oxoacyl-[acyl-carrier-protein] reductase</fullName>
        <ecNumber evidence="3 6">1.1.1.100</ecNumber>
    </recommendedName>
</protein>
<organism evidence="8 9">
    <name type="scientific">Myceligenerans crystallogenes</name>
    <dbReference type="NCBI Taxonomy" id="316335"/>
    <lineage>
        <taxon>Bacteria</taxon>
        <taxon>Bacillati</taxon>
        <taxon>Actinomycetota</taxon>
        <taxon>Actinomycetes</taxon>
        <taxon>Micrococcales</taxon>
        <taxon>Promicromonosporaceae</taxon>
        <taxon>Myceligenerans</taxon>
    </lineage>
</organism>
<comment type="caution">
    <text evidence="8">The sequence shown here is derived from an EMBL/GenBank/DDBJ whole genome shotgun (WGS) entry which is preliminary data.</text>
</comment>
<dbReference type="InterPro" id="IPR020904">
    <property type="entry name" value="Sc_DH/Rdtase_CS"/>
</dbReference>
<keyword evidence="9" id="KW-1185">Reference proteome</keyword>
<dbReference type="SMART" id="SM00822">
    <property type="entry name" value="PKS_KR"/>
    <property type="match status" value="1"/>
</dbReference>
<dbReference type="EMBL" id="BAAANL010000005">
    <property type="protein sequence ID" value="GAA1866353.1"/>
    <property type="molecule type" value="Genomic_DNA"/>
</dbReference>